<sequence>MKLYTCMLLAFLGIANIHAQNNLQGTVTTKDTGQPLPATIYIPQLEKGTVASFDGAYAISNIPKGTYAVVYSYLGYATVSKNIQFSGNSSITHDIILTESAVEMEEVVISTPFHKLQGDNVMKVERASAQALLSSGATTLSEGITTIPGVESISTGTGIGKPVIRGLSSNRVLTYTQGVRLENQQYGDEHGLGINSAGVESVEVIKGPASLLYGSDALGGVLYINPERFAANGKTKGDVQGAYFSNTLGSAVNAGVKTSGEKFKFLARGAYSTYSDYKTGNGQRVTNTRFNETDFKTGIRFQDKTVKSTLRYNYNRSNIGIPETIANQTTSKELELPFQEIDNHILSLEQVLFFGNSSLNVKAGYQHNDRREFEDHHHEEEHDGETHEEEEEEHEHEHDEGPALQMKLNTFNYDVKYNLPRLGNFETIAGIQGMYQTNTNFGEELLIPDATVFDFGMFATTHYHLEKVDFQAGVRYDRRSIDSDAAGNPIEDHYIASLNRDFNSFNAAVGAKMDFSEHIVARINLASGFRAPNLAELTSNGSHNGANRYEIGNAALTNEQNLQTDVSVEFGNEHVEIFANGFYNAVNNYIYISPTDETIDDSQVFQYVQSDATLYGGEFGVHLHPHPLDWLHVESTFETVTGKLKSGGYLPLIPANTLRSTLRVEFNESRYFKKPQAFATLQNTFAQNNPGSFETPTKGYNLVSLGASNVFKLNDIALELQFSVTNLFNETYISHLSRLKRDAILDTGRSINGTVKVSF</sequence>
<dbReference type="PROSITE" id="PS52016">
    <property type="entry name" value="TONB_DEPENDENT_REC_3"/>
    <property type="match status" value="1"/>
</dbReference>
<dbReference type="Gene3D" id="2.170.130.10">
    <property type="entry name" value="TonB-dependent receptor, plug domain"/>
    <property type="match status" value="1"/>
</dbReference>
<evidence type="ECO:0000256" key="1">
    <source>
        <dbReference type="ARBA" id="ARBA00004571"/>
    </source>
</evidence>
<proteinExistence type="inferred from homology"/>
<dbReference type="PANTHER" id="PTHR30069:SF29">
    <property type="entry name" value="HEMOGLOBIN AND HEMOGLOBIN-HAPTOGLOBIN-BINDING PROTEIN 1-RELATED"/>
    <property type="match status" value="1"/>
</dbReference>
<dbReference type="EMBL" id="QEHR01000007">
    <property type="protein sequence ID" value="PVW13851.1"/>
    <property type="molecule type" value="Genomic_DNA"/>
</dbReference>
<evidence type="ECO:0000256" key="5">
    <source>
        <dbReference type="ARBA" id="ARBA00022729"/>
    </source>
</evidence>
<dbReference type="PANTHER" id="PTHR30069">
    <property type="entry name" value="TONB-DEPENDENT OUTER MEMBRANE RECEPTOR"/>
    <property type="match status" value="1"/>
</dbReference>
<evidence type="ECO:0000256" key="6">
    <source>
        <dbReference type="ARBA" id="ARBA00023077"/>
    </source>
</evidence>
<dbReference type="GO" id="GO:0015344">
    <property type="term" value="F:siderophore uptake transmembrane transporter activity"/>
    <property type="evidence" value="ECO:0007669"/>
    <property type="project" value="TreeGrafter"/>
</dbReference>
<keyword evidence="5 13" id="KW-0732">Signal</keyword>
<name>A0A2U0HY99_9FLAO</name>
<evidence type="ECO:0000256" key="3">
    <source>
        <dbReference type="ARBA" id="ARBA00022452"/>
    </source>
</evidence>
<dbReference type="InterPro" id="IPR039426">
    <property type="entry name" value="TonB-dep_rcpt-like"/>
</dbReference>
<dbReference type="Proteomes" id="UP000245962">
    <property type="component" value="Unassembled WGS sequence"/>
</dbReference>
<evidence type="ECO:0000259" key="14">
    <source>
        <dbReference type="Pfam" id="PF00593"/>
    </source>
</evidence>
<keyword evidence="8 16" id="KW-0675">Receptor</keyword>
<dbReference type="RefSeq" id="WP_116694985.1">
    <property type="nucleotide sequence ID" value="NZ_QEHR01000007.1"/>
</dbReference>
<keyword evidence="6 11" id="KW-0798">TonB box</keyword>
<evidence type="ECO:0000259" key="15">
    <source>
        <dbReference type="Pfam" id="PF07715"/>
    </source>
</evidence>
<evidence type="ECO:0000313" key="16">
    <source>
        <dbReference type="EMBL" id="PVW13851.1"/>
    </source>
</evidence>
<evidence type="ECO:0000256" key="13">
    <source>
        <dbReference type="SAM" id="SignalP"/>
    </source>
</evidence>
<evidence type="ECO:0000256" key="10">
    <source>
        <dbReference type="PROSITE-ProRule" id="PRU01360"/>
    </source>
</evidence>
<dbReference type="InterPro" id="IPR000531">
    <property type="entry name" value="Beta-barrel_TonB"/>
</dbReference>
<dbReference type="GO" id="GO:0044718">
    <property type="term" value="P:siderophore transmembrane transport"/>
    <property type="evidence" value="ECO:0007669"/>
    <property type="project" value="TreeGrafter"/>
</dbReference>
<evidence type="ECO:0000256" key="9">
    <source>
        <dbReference type="ARBA" id="ARBA00023237"/>
    </source>
</evidence>
<dbReference type="AlphaFoldDB" id="A0A2U0HY99"/>
<dbReference type="OrthoDB" id="9795928at2"/>
<comment type="subcellular location">
    <subcellularLocation>
        <location evidence="1 10">Cell outer membrane</location>
        <topology evidence="1 10">Multi-pass membrane protein</topology>
    </subcellularLocation>
</comment>
<keyword evidence="4 10" id="KW-0812">Transmembrane</keyword>
<dbReference type="InterPro" id="IPR036942">
    <property type="entry name" value="Beta-barrel_TonB_sf"/>
</dbReference>
<dbReference type="Pfam" id="PF13715">
    <property type="entry name" value="CarbopepD_reg_2"/>
    <property type="match status" value="1"/>
</dbReference>
<protein>
    <submittedName>
        <fullName evidence="16">TonB-dependent receptor</fullName>
    </submittedName>
</protein>
<dbReference type="InterPro" id="IPR012910">
    <property type="entry name" value="Plug_dom"/>
</dbReference>
<keyword evidence="9 10" id="KW-0998">Cell outer membrane</keyword>
<dbReference type="SUPFAM" id="SSF49464">
    <property type="entry name" value="Carboxypeptidase regulatory domain-like"/>
    <property type="match status" value="1"/>
</dbReference>
<dbReference type="Pfam" id="PF07715">
    <property type="entry name" value="Plug"/>
    <property type="match status" value="1"/>
</dbReference>
<evidence type="ECO:0000256" key="2">
    <source>
        <dbReference type="ARBA" id="ARBA00022448"/>
    </source>
</evidence>
<feature type="domain" description="TonB-dependent receptor-like beta-barrel" evidence="14">
    <location>
        <begin position="274"/>
        <end position="727"/>
    </location>
</feature>
<dbReference type="GO" id="GO:0009279">
    <property type="term" value="C:cell outer membrane"/>
    <property type="evidence" value="ECO:0007669"/>
    <property type="project" value="UniProtKB-SubCell"/>
</dbReference>
<evidence type="ECO:0000256" key="11">
    <source>
        <dbReference type="RuleBase" id="RU003357"/>
    </source>
</evidence>
<evidence type="ECO:0000256" key="7">
    <source>
        <dbReference type="ARBA" id="ARBA00023136"/>
    </source>
</evidence>
<comment type="similarity">
    <text evidence="10 11">Belongs to the TonB-dependent receptor family.</text>
</comment>
<dbReference type="Gene3D" id="2.40.170.20">
    <property type="entry name" value="TonB-dependent receptor, beta-barrel domain"/>
    <property type="match status" value="1"/>
</dbReference>
<evidence type="ECO:0000256" key="4">
    <source>
        <dbReference type="ARBA" id="ARBA00022692"/>
    </source>
</evidence>
<gene>
    <name evidence="16" type="ORF">DDV96_11900</name>
</gene>
<dbReference type="SUPFAM" id="SSF56935">
    <property type="entry name" value="Porins"/>
    <property type="match status" value="1"/>
</dbReference>
<dbReference type="InterPro" id="IPR008969">
    <property type="entry name" value="CarboxyPept-like_regulatory"/>
</dbReference>
<evidence type="ECO:0000256" key="12">
    <source>
        <dbReference type="SAM" id="MobiDB-lite"/>
    </source>
</evidence>
<evidence type="ECO:0000256" key="8">
    <source>
        <dbReference type="ARBA" id="ARBA00023170"/>
    </source>
</evidence>
<organism evidence="16 17">
    <name type="scientific">Marixanthomonas spongiae</name>
    <dbReference type="NCBI Taxonomy" id="2174845"/>
    <lineage>
        <taxon>Bacteria</taxon>
        <taxon>Pseudomonadati</taxon>
        <taxon>Bacteroidota</taxon>
        <taxon>Flavobacteriia</taxon>
        <taxon>Flavobacteriales</taxon>
        <taxon>Flavobacteriaceae</taxon>
        <taxon>Marixanthomonas</taxon>
    </lineage>
</organism>
<accession>A0A2U0HY99</accession>
<keyword evidence="3 10" id="KW-1134">Transmembrane beta strand</keyword>
<dbReference type="Pfam" id="PF00593">
    <property type="entry name" value="TonB_dep_Rec_b-barrel"/>
    <property type="match status" value="1"/>
</dbReference>
<feature type="domain" description="TonB-dependent receptor plug" evidence="15">
    <location>
        <begin position="123"/>
        <end position="221"/>
    </location>
</feature>
<evidence type="ECO:0000313" key="17">
    <source>
        <dbReference type="Proteomes" id="UP000245962"/>
    </source>
</evidence>
<keyword evidence="2 10" id="KW-0813">Transport</keyword>
<feature type="signal peptide" evidence="13">
    <location>
        <begin position="1"/>
        <end position="19"/>
    </location>
</feature>
<keyword evidence="17" id="KW-1185">Reference proteome</keyword>
<feature type="compositionally biased region" description="Basic and acidic residues" evidence="12">
    <location>
        <begin position="373"/>
        <end position="385"/>
    </location>
</feature>
<reference evidence="16 17" key="1">
    <citation type="submission" date="2018-04" db="EMBL/GenBank/DDBJ databases">
        <title>Marixanthomonas spongiae HN-E44 sp. nov., isolated from a marine sponge.</title>
        <authorList>
            <person name="Luo L."/>
            <person name="Zhuang L."/>
        </authorList>
    </citation>
    <scope>NUCLEOTIDE SEQUENCE [LARGE SCALE GENOMIC DNA]</scope>
    <source>
        <strain evidence="16 17">HN-E44</strain>
    </source>
</reference>
<comment type="caution">
    <text evidence="16">The sequence shown here is derived from an EMBL/GenBank/DDBJ whole genome shotgun (WGS) entry which is preliminary data.</text>
</comment>
<feature type="chain" id="PRO_5015700752" evidence="13">
    <location>
        <begin position="20"/>
        <end position="759"/>
    </location>
</feature>
<feature type="region of interest" description="Disordered" evidence="12">
    <location>
        <begin position="373"/>
        <end position="403"/>
    </location>
</feature>
<dbReference type="InterPro" id="IPR037066">
    <property type="entry name" value="Plug_dom_sf"/>
</dbReference>
<keyword evidence="7 10" id="KW-0472">Membrane</keyword>
<dbReference type="Gene3D" id="2.60.40.1120">
    <property type="entry name" value="Carboxypeptidase-like, regulatory domain"/>
    <property type="match status" value="1"/>
</dbReference>